<evidence type="ECO:0000256" key="6">
    <source>
        <dbReference type="RuleBase" id="RU363041"/>
    </source>
</evidence>
<keyword evidence="5 6" id="KW-0472">Membrane</keyword>
<feature type="transmembrane region" description="Helical" evidence="6">
    <location>
        <begin position="49"/>
        <end position="68"/>
    </location>
</feature>
<dbReference type="Pfam" id="PF01925">
    <property type="entry name" value="TauE"/>
    <property type="match status" value="1"/>
</dbReference>
<feature type="transmembrane region" description="Helical" evidence="6">
    <location>
        <begin position="6"/>
        <end position="37"/>
    </location>
</feature>
<evidence type="ECO:0000313" key="7">
    <source>
        <dbReference type="EMBL" id="KAF0806093.1"/>
    </source>
</evidence>
<dbReference type="EMBL" id="AQPF01000011">
    <property type="protein sequence ID" value="KAF0806093.1"/>
    <property type="molecule type" value="Genomic_DNA"/>
</dbReference>
<evidence type="ECO:0000256" key="2">
    <source>
        <dbReference type="ARBA" id="ARBA00009142"/>
    </source>
</evidence>
<dbReference type="Proteomes" id="UP000771797">
    <property type="component" value="Unassembled WGS sequence"/>
</dbReference>
<keyword evidence="4 6" id="KW-1133">Transmembrane helix</keyword>
<evidence type="ECO:0000256" key="4">
    <source>
        <dbReference type="ARBA" id="ARBA00022989"/>
    </source>
</evidence>
<sequence>MDYFIVIAVAGFATGITTLLFGFGGGFVVVPFVYHFVNATGIGAGHGMRVAVATSTAVMILNAGYATYTNWRRGYLHSEILAPLLLPIGVGALLGAGLADLLGDSLLRILFSLYLAGTLLDALLRKGFLGKPEPRRIRPVTRWAGGPLIGTIATLLGVGGSVMTVPLLRRHGYDMKYCVSAANPLSMPVAIVGTVMYAWLGQDQSLGTEYLGYVNTRVLGVLVIAGIAGMLFAKHCIPAINDRLHARAYLLLLLLMLIVSVWP</sequence>
<gene>
    <name evidence="7" type="ORF">A6D6_01911</name>
</gene>
<comment type="subcellular location">
    <subcellularLocation>
        <location evidence="6">Cell membrane</location>
        <topology evidence="6">Multi-pass membrane protein</topology>
    </subcellularLocation>
    <subcellularLocation>
        <location evidence="1">Membrane</location>
        <topology evidence="1">Multi-pass membrane protein</topology>
    </subcellularLocation>
</comment>
<comment type="similarity">
    <text evidence="2 6">Belongs to the 4-toluene sulfonate uptake permease (TSUP) (TC 2.A.102) family.</text>
</comment>
<feature type="transmembrane region" description="Helical" evidence="6">
    <location>
        <begin position="144"/>
        <end position="165"/>
    </location>
</feature>
<feature type="transmembrane region" description="Helical" evidence="6">
    <location>
        <begin position="244"/>
        <end position="262"/>
    </location>
</feature>
<evidence type="ECO:0000256" key="5">
    <source>
        <dbReference type="ARBA" id="ARBA00023136"/>
    </source>
</evidence>
<organism evidence="7 8">
    <name type="scientific">Alcanivorax xiamenensis</name>
    <dbReference type="NCBI Taxonomy" id="1177156"/>
    <lineage>
        <taxon>Bacteria</taxon>
        <taxon>Pseudomonadati</taxon>
        <taxon>Pseudomonadota</taxon>
        <taxon>Gammaproteobacteria</taxon>
        <taxon>Oceanospirillales</taxon>
        <taxon>Alcanivoracaceae</taxon>
        <taxon>Alcanivorax</taxon>
    </lineage>
</organism>
<name>A0ABQ6Y8W2_9GAMM</name>
<keyword evidence="3 6" id="KW-0812">Transmembrane</keyword>
<feature type="transmembrane region" description="Helical" evidence="6">
    <location>
        <begin position="177"/>
        <end position="200"/>
    </location>
</feature>
<dbReference type="PANTHER" id="PTHR43701:SF2">
    <property type="entry name" value="MEMBRANE TRANSPORTER PROTEIN YJNA-RELATED"/>
    <property type="match status" value="1"/>
</dbReference>
<evidence type="ECO:0000313" key="8">
    <source>
        <dbReference type="Proteomes" id="UP000771797"/>
    </source>
</evidence>
<reference evidence="7 8" key="1">
    <citation type="submission" date="2012-09" db="EMBL/GenBank/DDBJ databases">
        <title>Genome Sequence of alkane-degrading Bacterium Alcanivorax sp. 6-D-6.</title>
        <authorList>
            <person name="Lai Q."/>
            <person name="Shao Z."/>
        </authorList>
    </citation>
    <scope>NUCLEOTIDE SEQUENCE [LARGE SCALE GENOMIC DNA]</scope>
    <source>
        <strain evidence="7 8">6-D-6</strain>
    </source>
</reference>
<accession>A0ABQ6Y8W2</accession>
<keyword evidence="6" id="KW-1003">Cell membrane</keyword>
<protein>
    <recommendedName>
        <fullName evidence="6">Probable membrane transporter protein</fullName>
    </recommendedName>
</protein>
<keyword evidence="8" id="KW-1185">Reference proteome</keyword>
<dbReference type="PANTHER" id="PTHR43701">
    <property type="entry name" value="MEMBRANE TRANSPORTER PROTEIN MJ0441-RELATED"/>
    <property type="match status" value="1"/>
</dbReference>
<dbReference type="InterPro" id="IPR002781">
    <property type="entry name" value="TM_pro_TauE-like"/>
</dbReference>
<evidence type="ECO:0000256" key="1">
    <source>
        <dbReference type="ARBA" id="ARBA00004141"/>
    </source>
</evidence>
<feature type="transmembrane region" description="Helical" evidence="6">
    <location>
        <begin position="80"/>
        <end position="99"/>
    </location>
</feature>
<dbReference type="RefSeq" id="WP_159660599.1">
    <property type="nucleotide sequence ID" value="NZ_AQPF01000011.1"/>
</dbReference>
<dbReference type="InterPro" id="IPR051598">
    <property type="entry name" value="TSUP/Inactive_protease-like"/>
</dbReference>
<comment type="caution">
    <text evidence="7">The sequence shown here is derived from an EMBL/GenBank/DDBJ whole genome shotgun (WGS) entry which is preliminary data.</text>
</comment>
<evidence type="ECO:0000256" key="3">
    <source>
        <dbReference type="ARBA" id="ARBA00022692"/>
    </source>
</evidence>
<feature type="transmembrane region" description="Helical" evidence="6">
    <location>
        <begin position="212"/>
        <end position="232"/>
    </location>
</feature>
<proteinExistence type="inferred from homology"/>